<proteinExistence type="predicted"/>
<keyword evidence="2" id="KW-1185">Reference proteome</keyword>
<dbReference type="EMBL" id="FNRK01000004">
    <property type="protein sequence ID" value="SEA12800.1"/>
    <property type="molecule type" value="Genomic_DNA"/>
</dbReference>
<dbReference type="STRING" id="81409.SAMN04515656_10428"/>
<name>A0A1H3YMN1_9FIRM</name>
<organism evidence="1 2">
    <name type="scientific">Eubacterium aggregans</name>
    <dbReference type="NCBI Taxonomy" id="81409"/>
    <lineage>
        <taxon>Bacteria</taxon>
        <taxon>Bacillati</taxon>
        <taxon>Bacillota</taxon>
        <taxon>Clostridia</taxon>
        <taxon>Eubacteriales</taxon>
        <taxon>Eubacteriaceae</taxon>
        <taxon>Eubacterium</taxon>
    </lineage>
</organism>
<evidence type="ECO:0000313" key="1">
    <source>
        <dbReference type="EMBL" id="SEA12800.1"/>
    </source>
</evidence>
<reference evidence="1 2" key="1">
    <citation type="submission" date="2016-10" db="EMBL/GenBank/DDBJ databases">
        <authorList>
            <person name="de Groot N.N."/>
        </authorList>
    </citation>
    <scope>NUCLEOTIDE SEQUENCE [LARGE SCALE GENOMIC DNA]</scope>
    <source>
        <strain evidence="1 2">SR12</strain>
    </source>
</reference>
<accession>A0A1H3YMN1</accession>
<evidence type="ECO:0000313" key="2">
    <source>
        <dbReference type="Proteomes" id="UP000199394"/>
    </source>
</evidence>
<sequence length="41" mass="5033">MIRFMISYFICCGLLLWWLYVASKLTEAEEKAYREYKDCMN</sequence>
<dbReference type="AlphaFoldDB" id="A0A1H3YMN1"/>
<protein>
    <submittedName>
        <fullName evidence="1">Uncharacterized protein</fullName>
    </submittedName>
</protein>
<dbReference type="Proteomes" id="UP000199394">
    <property type="component" value="Unassembled WGS sequence"/>
</dbReference>
<gene>
    <name evidence="1" type="ORF">SAMN04515656_10428</name>
</gene>
<dbReference type="RefSeq" id="WP_276983294.1">
    <property type="nucleotide sequence ID" value="NZ_FNRK01000004.1"/>
</dbReference>